<dbReference type="GO" id="GO:0005085">
    <property type="term" value="F:guanyl-nucleotide exchange factor activity"/>
    <property type="evidence" value="ECO:0007669"/>
    <property type="project" value="InterPro"/>
</dbReference>
<dbReference type="PANTHER" id="PTHR12673:SF124">
    <property type="entry name" value="PLECKSTRIN DOMAIN-CONTAINING PROTEIN"/>
    <property type="match status" value="1"/>
</dbReference>
<feature type="compositionally biased region" description="Basic and acidic residues" evidence="1">
    <location>
        <begin position="562"/>
        <end position="602"/>
    </location>
</feature>
<feature type="region of interest" description="Disordered" evidence="1">
    <location>
        <begin position="562"/>
        <end position="712"/>
    </location>
</feature>
<dbReference type="InterPro" id="IPR011993">
    <property type="entry name" value="PH-like_dom_sf"/>
</dbReference>
<feature type="domain" description="DH" evidence="3">
    <location>
        <begin position="133"/>
        <end position="325"/>
    </location>
</feature>
<feature type="compositionally biased region" description="Basic and acidic residues" evidence="1">
    <location>
        <begin position="634"/>
        <end position="649"/>
    </location>
</feature>
<feature type="region of interest" description="Disordered" evidence="1">
    <location>
        <begin position="1"/>
        <end position="63"/>
    </location>
</feature>
<feature type="domain" description="PH" evidence="2">
    <location>
        <begin position="355"/>
        <end position="481"/>
    </location>
</feature>
<dbReference type="PROSITE" id="PS50010">
    <property type="entry name" value="DH_2"/>
    <property type="match status" value="1"/>
</dbReference>
<feature type="region of interest" description="Disordered" evidence="1">
    <location>
        <begin position="521"/>
        <end position="550"/>
    </location>
</feature>
<accession>A0A7S4PB18</accession>
<dbReference type="SUPFAM" id="SSF50729">
    <property type="entry name" value="PH domain-like"/>
    <property type="match status" value="1"/>
</dbReference>
<name>A0A7S4PB18_9EUKA</name>
<dbReference type="Gene3D" id="1.20.900.10">
    <property type="entry name" value="Dbl homology (DH) domain"/>
    <property type="match status" value="1"/>
</dbReference>
<dbReference type="PANTHER" id="PTHR12673">
    <property type="entry name" value="FACIOGENITAL DYSPLASIA PROTEIN"/>
    <property type="match status" value="1"/>
</dbReference>
<organism evidence="4">
    <name type="scientific">Paramoeba aestuarina</name>
    <dbReference type="NCBI Taxonomy" id="180227"/>
    <lineage>
        <taxon>Eukaryota</taxon>
        <taxon>Amoebozoa</taxon>
        <taxon>Discosea</taxon>
        <taxon>Flabellinia</taxon>
        <taxon>Dactylopodida</taxon>
        <taxon>Paramoebidae</taxon>
        <taxon>Paramoeba</taxon>
    </lineage>
</organism>
<evidence type="ECO:0000256" key="1">
    <source>
        <dbReference type="SAM" id="MobiDB-lite"/>
    </source>
</evidence>
<dbReference type="InterPro" id="IPR001849">
    <property type="entry name" value="PH_domain"/>
</dbReference>
<dbReference type="GO" id="GO:0005737">
    <property type="term" value="C:cytoplasm"/>
    <property type="evidence" value="ECO:0007669"/>
    <property type="project" value="TreeGrafter"/>
</dbReference>
<proteinExistence type="predicted"/>
<dbReference type="InterPro" id="IPR035899">
    <property type="entry name" value="DBL_dom_sf"/>
</dbReference>
<evidence type="ECO:0000259" key="3">
    <source>
        <dbReference type="PROSITE" id="PS50010"/>
    </source>
</evidence>
<evidence type="ECO:0000259" key="2">
    <source>
        <dbReference type="PROSITE" id="PS50003"/>
    </source>
</evidence>
<dbReference type="AlphaFoldDB" id="A0A7S4PB18"/>
<feature type="compositionally biased region" description="Polar residues" evidence="1">
    <location>
        <begin position="29"/>
        <end position="48"/>
    </location>
</feature>
<dbReference type="SUPFAM" id="SSF48065">
    <property type="entry name" value="DBL homology domain (DH-domain)"/>
    <property type="match status" value="1"/>
</dbReference>
<dbReference type="Gene3D" id="2.30.29.30">
    <property type="entry name" value="Pleckstrin-homology domain (PH domain)/Phosphotyrosine-binding domain (PTB)"/>
    <property type="match status" value="1"/>
</dbReference>
<dbReference type="PROSITE" id="PS50003">
    <property type="entry name" value="PH_DOMAIN"/>
    <property type="match status" value="1"/>
</dbReference>
<dbReference type="SMART" id="SM00233">
    <property type="entry name" value="PH"/>
    <property type="match status" value="1"/>
</dbReference>
<dbReference type="SMART" id="SM00325">
    <property type="entry name" value="RhoGEF"/>
    <property type="match status" value="1"/>
</dbReference>
<dbReference type="CDD" id="cd00160">
    <property type="entry name" value="RhoGEF"/>
    <property type="match status" value="1"/>
</dbReference>
<gene>
    <name evidence="4" type="ORF">NAES01612_LOCUS21519</name>
</gene>
<reference evidence="4" key="1">
    <citation type="submission" date="2021-01" db="EMBL/GenBank/DDBJ databases">
        <authorList>
            <person name="Corre E."/>
            <person name="Pelletier E."/>
            <person name="Niang G."/>
            <person name="Scheremetjew M."/>
            <person name="Finn R."/>
            <person name="Kale V."/>
            <person name="Holt S."/>
            <person name="Cochrane G."/>
            <person name="Meng A."/>
            <person name="Brown T."/>
            <person name="Cohen L."/>
        </authorList>
    </citation>
    <scope>NUCLEOTIDE SEQUENCE</scope>
    <source>
        <strain evidence="4">SoJaBio B1-5/56/2</strain>
    </source>
</reference>
<feature type="compositionally biased region" description="Low complexity" evidence="1">
    <location>
        <begin position="683"/>
        <end position="695"/>
    </location>
</feature>
<feature type="compositionally biased region" description="Polar residues" evidence="1">
    <location>
        <begin position="537"/>
        <end position="548"/>
    </location>
</feature>
<dbReference type="InterPro" id="IPR000219">
    <property type="entry name" value="DH_dom"/>
</dbReference>
<evidence type="ECO:0000313" key="4">
    <source>
        <dbReference type="EMBL" id="CAE2329481.1"/>
    </source>
</evidence>
<dbReference type="Pfam" id="PF00169">
    <property type="entry name" value="PH"/>
    <property type="match status" value="1"/>
</dbReference>
<protein>
    <recommendedName>
        <fullName evidence="5">DH domain-containing protein</fullName>
    </recommendedName>
</protein>
<feature type="compositionally biased region" description="Low complexity" evidence="1">
    <location>
        <begin position="665"/>
        <end position="675"/>
    </location>
</feature>
<evidence type="ECO:0008006" key="5">
    <source>
        <dbReference type="Google" id="ProtNLM"/>
    </source>
</evidence>
<dbReference type="Pfam" id="PF00621">
    <property type="entry name" value="RhoGEF"/>
    <property type="match status" value="1"/>
</dbReference>
<dbReference type="InterPro" id="IPR051092">
    <property type="entry name" value="FYVE_RhoGEF_PH"/>
</dbReference>
<dbReference type="EMBL" id="HBKR01032808">
    <property type="protein sequence ID" value="CAE2329481.1"/>
    <property type="molecule type" value="Transcribed_RNA"/>
</dbReference>
<sequence length="712" mass="80400">MDDGALPNPNGPPPTVPSRNRAATVTGAVGSTNSDELSAQSTPVNSTPTKERQRTKPSLSHSTDMWKHFSQLSLSENSLQENCKEDIKKAKPKIDNWKPSKYTQEEAIPIIQRAWRMALAMRKMIKRKKNQRTRLNIMKEMVDTEQTYVSTLETIFYKFELPMRAAVAQEKEIITEDEMKTIFSSCEVILGFSSHLLQRLKDRYEEWKDLPPAKQCVADIFVEMTSYTKVYVSYVSNYDASTALCSQLRKKNERFKQWETDALAQIPGNHSTIGFLLITPVQRIPRYLMLVQTMLKACWEGHQDIEGLSTALESIKETATIVDKRTAETERMQKISEIEDSISGKFETLREAKRRYVMEGELDVLSDGKAGKTIRSTRYFFLFNDLLVVCKYAKMGSLRGSLKGSLKSKKGGAKSSAILFEFRSRSWLATDEKVGSVAEKENMEGISHIFEINLPSAKFTVAASSDQTKAKWMEELKEAFVELEPKVQFKQDVAKKMSSEKAKRARALIAQQYAHLRVEEQRGELEEETGEGGEGSPVQQSTPPASNQRRFRAHRNDMTDMKMHEKSQQAEENMKSLAKEEQDLRDAKEEEKRRKEEDRKQAFEAMTNRYKKGPDDRPASSLASLEQGGGPSSPDREGEKKEEKGAEGAKKKKTRRRLALDENASSSSGDVSSASPKRPESTPPSSASPLTPASPDGAPKKRAFRRLADETR</sequence>